<sequence length="340" mass="35881">MNFRFLTLVVGLVAGLVSHQALAQVVAPSQGGEVSVIHVTATTMELSFGNSGNGQGRMVAIAATQGGMPVPLAATDGRFYNAATAFGQGAPLGTGYVLYSGTGHTLTVTDLQPNTYYYITNAEYNTDGTAIAYNTRGSSMATSTRIASAAPGPLPVELTAFAGTVDTRDMVQLRWATATERNTSYFALERSTDGILFTEADRVTAAGTSTQLLAYKWPDPRKLTVPTHYRLLQADNDGAVHYSNVITLSPTLPEAQHIEVYPNPSAGQPLQLHLQGFGGKSLTIQLSDAMGRPVMAQALTPAEAQYLAPLALPQGLAPGTYLITLTGFGSPIQKRIVVSN</sequence>
<dbReference type="NCBIfam" id="TIGR04183">
    <property type="entry name" value="Por_Secre_tail"/>
    <property type="match status" value="1"/>
</dbReference>
<keyword evidence="1" id="KW-0732">Signal</keyword>
<proteinExistence type="predicted"/>
<evidence type="ECO:0000256" key="1">
    <source>
        <dbReference type="SAM" id="SignalP"/>
    </source>
</evidence>
<keyword evidence="3" id="KW-1185">Reference proteome</keyword>
<dbReference type="AlphaFoldDB" id="A0A2Z3GZA9"/>
<feature type="signal peptide" evidence="1">
    <location>
        <begin position="1"/>
        <end position="23"/>
    </location>
</feature>
<protein>
    <recommendedName>
        <fullName evidence="4">T9SS C-terminal target domain-containing protein</fullName>
    </recommendedName>
</protein>
<gene>
    <name evidence="2" type="ORF">DDQ68_19150</name>
</gene>
<dbReference type="OrthoDB" id="876123at2"/>
<reference evidence="3" key="1">
    <citation type="submission" date="2018-04" db="EMBL/GenBank/DDBJ databases">
        <title>Complete genome of Antarctic heterotrophic bacterium Hymenobacter nivis.</title>
        <authorList>
            <person name="Terashima M."/>
        </authorList>
    </citation>
    <scope>NUCLEOTIDE SEQUENCE [LARGE SCALE GENOMIC DNA]</scope>
    <source>
        <strain evidence="3">NBRC 111535</strain>
    </source>
</reference>
<dbReference type="KEGG" id="hnv:DDQ68_19150"/>
<dbReference type="Proteomes" id="UP000245999">
    <property type="component" value="Chromosome"/>
</dbReference>
<name>A0A2Z3GZA9_9BACT</name>
<dbReference type="RefSeq" id="WP_109657733.1">
    <property type="nucleotide sequence ID" value="NZ_CP029145.1"/>
</dbReference>
<accession>A0A2Z3GZA9</accession>
<evidence type="ECO:0008006" key="4">
    <source>
        <dbReference type="Google" id="ProtNLM"/>
    </source>
</evidence>
<evidence type="ECO:0000313" key="2">
    <source>
        <dbReference type="EMBL" id="AWM34704.1"/>
    </source>
</evidence>
<feature type="chain" id="PRO_5016339504" description="T9SS C-terminal target domain-containing protein" evidence="1">
    <location>
        <begin position="24"/>
        <end position="340"/>
    </location>
</feature>
<dbReference type="InterPro" id="IPR026444">
    <property type="entry name" value="Secre_tail"/>
</dbReference>
<evidence type="ECO:0000313" key="3">
    <source>
        <dbReference type="Proteomes" id="UP000245999"/>
    </source>
</evidence>
<organism evidence="2 3">
    <name type="scientific">Hymenobacter nivis</name>
    <dbReference type="NCBI Taxonomy" id="1850093"/>
    <lineage>
        <taxon>Bacteria</taxon>
        <taxon>Pseudomonadati</taxon>
        <taxon>Bacteroidota</taxon>
        <taxon>Cytophagia</taxon>
        <taxon>Cytophagales</taxon>
        <taxon>Hymenobacteraceae</taxon>
        <taxon>Hymenobacter</taxon>
    </lineage>
</organism>
<dbReference type="EMBL" id="CP029145">
    <property type="protein sequence ID" value="AWM34704.1"/>
    <property type="molecule type" value="Genomic_DNA"/>
</dbReference>